<protein>
    <submittedName>
        <fullName evidence="1">Uncharacterized protein</fullName>
    </submittedName>
</protein>
<evidence type="ECO:0000313" key="2">
    <source>
        <dbReference type="Proteomes" id="UP000887013"/>
    </source>
</evidence>
<dbReference type="AlphaFoldDB" id="A0A8X6J4U0"/>
<dbReference type="Proteomes" id="UP000887013">
    <property type="component" value="Unassembled WGS sequence"/>
</dbReference>
<dbReference type="PANTHER" id="PTHR33936">
    <property type="entry name" value="PROTEIN CBG17840"/>
    <property type="match status" value="1"/>
</dbReference>
<dbReference type="PANTHER" id="PTHR33936:SF24">
    <property type="entry name" value="C2H2-TYPE DOMAIN-CONTAINING PROTEIN"/>
    <property type="match status" value="1"/>
</dbReference>
<sequence>MWKDVEKQTIALYVKNTGSKSDKIGGKTTYLYCHRNGFYNVMCDKKRTIKVTGSNKINGNCPSKMKICEDIENQVYVEFTKIHLGHGTDLRRKQITREEIARKLENKISLDFLR</sequence>
<organism evidence="1 2">
    <name type="scientific">Nephila pilipes</name>
    <name type="common">Giant wood spider</name>
    <name type="synonym">Nephila maculata</name>
    <dbReference type="NCBI Taxonomy" id="299642"/>
    <lineage>
        <taxon>Eukaryota</taxon>
        <taxon>Metazoa</taxon>
        <taxon>Ecdysozoa</taxon>
        <taxon>Arthropoda</taxon>
        <taxon>Chelicerata</taxon>
        <taxon>Arachnida</taxon>
        <taxon>Araneae</taxon>
        <taxon>Araneomorphae</taxon>
        <taxon>Entelegynae</taxon>
        <taxon>Araneoidea</taxon>
        <taxon>Nephilidae</taxon>
        <taxon>Nephila</taxon>
    </lineage>
</organism>
<dbReference type="EMBL" id="BMAW01042621">
    <property type="protein sequence ID" value="GFS35112.1"/>
    <property type="molecule type" value="Genomic_DNA"/>
</dbReference>
<dbReference type="OrthoDB" id="6488310at2759"/>
<name>A0A8X6J4U0_NEPPI</name>
<gene>
    <name evidence="1" type="ORF">NPIL_363961</name>
</gene>
<keyword evidence="2" id="KW-1185">Reference proteome</keyword>
<reference evidence="1" key="1">
    <citation type="submission" date="2020-08" db="EMBL/GenBank/DDBJ databases">
        <title>Multicomponent nature underlies the extraordinary mechanical properties of spider dragline silk.</title>
        <authorList>
            <person name="Kono N."/>
            <person name="Nakamura H."/>
            <person name="Mori M."/>
            <person name="Yoshida Y."/>
            <person name="Ohtoshi R."/>
            <person name="Malay A.D."/>
            <person name="Moran D.A.P."/>
            <person name="Tomita M."/>
            <person name="Numata K."/>
            <person name="Arakawa K."/>
        </authorList>
    </citation>
    <scope>NUCLEOTIDE SEQUENCE</scope>
</reference>
<accession>A0A8X6J4U0</accession>
<dbReference type="InterPro" id="IPR052797">
    <property type="entry name" value="RegFact_GeneExpr_CellDeath"/>
</dbReference>
<evidence type="ECO:0000313" key="1">
    <source>
        <dbReference type="EMBL" id="GFS35112.1"/>
    </source>
</evidence>
<comment type="caution">
    <text evidence="1">The sequence shown here is derived from an EMBL/GenBank/DDBJ whole genome shotgun (WGS) entry which is preliminary data.</text>
</comment>
<proteinExistence type="predicted"/>